<evidence type="ECO:0000259" key="8">
    <source>
        <dbReference type="Pfam" id="PF19053"/>
    </source>
</evidence>
<dbReference type="InterPro" id="IPR044049">
    <property type="entry name" value="EccD_transm"/>
</dbReference>
<feature type="transmembrane region" description="Helical" evidence="7">
    <location>
        <begin position="440"/>
        <end position="460"/>
    </location>
</feature>
<evidence type="ECO:0000256" key="3">
    <source>
        <dbReference type="ARBA" id="ARBA00022475"/>
    </source>
</evidence>
<dbReference type="InterPro" id="IPR006707">
    <property type="entry name" value="T7SS_EccD"/>
</dbReference>
<feature type="transmembrane region" description="Helical" evidence="7">
    <location>
        <begin position="347"/>
        <end position="363"/>
    </location>
</feature>
<evidence type="ECO:0000313" key="10">
    <source>
        <dbReference type="Proteomes" id="UP000256485"/>
    </source>
</evidence>
<feature type="transmembrane region" description="Helical" evidence="7">
    <location>
        <begin position="210"/>
        <end position="228"/>
    </location>
</feature>
<sequence length="465" mass="48491">MEVNSGVELCRVTVVAPRTRMDLALPTDTPLADLLPTLLRYAGESPDDPAFLRGGWVLQRLGEEPFDPSQRLSSLGIRDGDVLHLRHRELSIPEFSFDDVADAIAVATRERRAAWEPSDARSAALAVGGLFFLLGTLTILWSGPPWLLPTIVSLVGAVGLLGGAAAMSRAFGHGRVGVLLGAAAVAYAGVGGLVALGGDGGISSFGAAQLLMAFGLMFVMSALAGLAVQHGWDGFFGAAAACLVGMLATTAVLVLEDVTASAAAAVAVAVALAVVPFLPTWCARLAQLPLPQLPTSSEDLRRQTDVLPGPTVLQQAITADRLMAALVAASTTVCVVGSLYLSGEPGWFGLSLTAVTALALFLRSRHFRGRTHRRWLVGGGALISVLVVFRLANLDNVLLVVLAVGLPCLVVAASLAVWAVSMPGRRLSPYWGRATDIFEVLVLLGVVPLTLGAVGVYRAILELFG</sequence>
<name>A0A3D9V4X2_THECX</name>
<comment type="similarity">
    <text evidence="2">Belongs to the EccD/Snm4 family.</text>
</comment>
<keyword evidence="6 7" id="KW-0472">Membrane</keyword>
<evidence type="ECO:0000256" key="7">
    <source>
        <dbReference type="SAM" id="Phobius"/>
    </source>
</evidence>
<dbReference type="OrthoDB" id="4775372at2"/>
<gene>
    <name evidence="9" type="ORF">DFJ64_1980</name>
</gene>
<dbReference type="EMBL" id="QTUC01000001">
    <property type="protein sequence ID" value="REF36567.1"/>
    <property type="molecule type" value="Genomic_DNA"/>
</dbReference>
<feature type="transmembrane region" description="Helical" evidence="7">
    <location>
        <begin position="122"/>
        <end position="141"/>
    </location>
</feature>
<proteinExistence type="inferred from homology"/>
<evidence type="ECO:0000256" key="6">
    <source>
        <dbReference type="ARBA" id="ARBA00023136"/>
    </source>
</evidence>
<accession>A0A3D9V4X2</accession>
<feature type="transmembrane region" description="Helical" evidence="7">
    <location>
        <begin position="235"/>
        <end position="255"/>
    </location>
</feature>
<dbReference type="GO" id="GO:0005886">
    <property type="term" value="C:plasma membrane"/>
    <property type="evidence" value="ECO:0007669"/>
    <property type="project" value="UniProtKB-SubCell"/>
</dbReference>
<keyword evidence="3" id="KW-1003">Cell membrane</keyword>
<comment type="subcellular location">
    <subcellularLocation>
        <location evidence="1">Cell membrane</location>
        <topology evidence="1">Multi-pass membrane protein</topology>
    </subcellularLocation>
</comment>
<protein>
    <submittedName>
        <fullName evidence="9">Type VII secretion integral membrane protein EccD</fullName>
    </submittedName>
</protein>
<feature type="transmembrane region" description="Helical" evidence="7">
    <location>
        <begin position="178"/>
        <end position="198"/>
    </location>
</feature>
<feature type="transmembrane region" description="Helical" evidence="7">
    <location>
        <begin position="322"/>
        <end position="341"/>
    </location>
</feature>
<evidence type="ECO:0000256" key="2">
    <source>
        <dbReference type="ARBA" id="ARBA00006162"/>
    </source>
</evidence>
<feature type="transmembrane region" description="Helical" evidence="7">
    <location>
        <begin position="375"/>
        <end position="392"/>
    </location>
</feature>
<reference evidence="9 10" key="1">
    <citation type="submission" date="2018-08" db="EMBL/GenBank/DDBJ databases">
        <title>Sequencing the genomes of 1000 actinobacteria strains.</title>
        <authorList>
            <person name="Klenk H.-P."/>
        </authorList>
    </citation>
    <scope>NUCLEOTIDE SEQUENCE [LARGE SCALE GENOMIC DNA]</scope>
    <source>
        <strain evidence="9 10">DSM 22891</strain>
    </source>
</reference>
<keyword evidence="10" id="KW-1185">Reference proteome</keyword>
<dbReference type="Pfam" id="PF19053">
    <property type="entry name" value="EccD"/>
    <property type="match status" value="1"/>
</dbReference>
<evidence type="ECO:0000256" key="5">
    <source>
        <dbReference type="ARBA" id="ARBA00022989"/>
    </source>
</evidence>
<dbReference type="NCBIfam" id="TIGR03920">
    <property type="entry name" value="T7SS_EccD"/>
    <property type="match status" value="1"/>
</dbReference>
<organism evidence="9 10">
    <name type="scientific">Thermasporomyces composti</name>
    <dbReference type="NCBI Taxonomy" id="696763"/>
    <lineage>
        <taxon>Bacteria</taxon>
        <taxon>Bacillati</taxon>
        <taxon>Actinomycetota</taxon>
        <taxon>Actinomycetes</taxon>
        <taxon>Propionibacteriales</taxon>
        <taxon>Nocardioidaceae</taxon>
        <taxon>Thermasporomyces</taxon>
    </lineage>
</organism>
<dbReference type="RefSeq" id="WP_115850188.1">
    <property type="nucleotide sequence ID" value="NZ_QTUC01000001.1"/>
</dbReference>
<evidence type="ECO:0000256" key="1">
    <source>
        <dbReference type="ARBA" id="ARBA00004651"/>
    </source>
</evidence>
<keyword evidence="4 7" id="KW-0812">Transmembrane</keyword>
<feature type="transmembrane region" description="Helical" evidence="7">
    <location>
        <begin position="147"/>
        <end position="166"/>
    </location>
</feature>
<feature type="transmembrane region" description="Helical" evidence="7">
    <location>
        <begin position="261"/>
        <end position="283"/>
    </location>
</feature>
<evidence type="ECO:0000256" key="4">
    <source>
        <dbReference type="ARBA" id="ARBA00022692"/>
    </source>
</evidence>
<evidence type="ECO:0000313" key="9">
    <source>
        <dbReference type="EMBL" id="REF36567.1"/>
    </source>
</evidence>
<dbReference type="Proteomes" id="UP000256485">
    <property type="component" value="Unassembled WGS sequence"/>
</dbReference>
<comment type="caution">
    <text evidence="9">The sequence shown here is derived from an EMBL/GenBank/DDBJ whole genome shotgun (WGS) entry which is preliminary data.</text>
</comment>
<dbReference type="AlphaFoldDB" id="A0A3D9V4X2"/>
<feature type="transmembrane region" description="Helical" evidence="7">
    <location>
        <begin position="398"/>
        <end position="420"/>
    </location>
</feature>
<dbReference type="PIRSF" id="PIRSF017804">
    <property type="entry name" value="Secretion_EccD1"/>
    <property type="match status" value="1"/>
</dbReference>
<feature type="domain" description="EccD-like transmembrane" evidence="8">
    <location>
        <begin position="120"/>
        <end position="462"/>
    </location>
</feature>
<dbReference type="Pfam" id="PF08817">
    <property type="entry name" value="YukD"/>
    <property type="match status" value="1"/>
</dbReference>
<dbReference type="InterPro" id="IPR024962">
    <property type="entry name" value="YukD-like"/>
</dbReference>
<dbReference type="Gene3D" id="3.10.20.90">
    <property type="entry name" value="Phosphatidylinositol 3-kinase Catalytic Subunit, Chain A, domain 1"/>
    <property type="match status" value="1"/>
</dbReference>
<keyword evidence="5 7" id="KW-1133">Transmembrane helix</keyword>